<keyword evidence="4 6" id="KW-1133">Transmembrane helix</keyword>
<dbReference type="PATRIC" id="fig|932677.3.peg.3678"/>
<evidence type="ECO:0000256" key="5">
    <source>
        <dbReference type="ARBA" id="ARBA00023136"/>
    </source>
</evidence>
<name>A0A0H3L1X6_PANAA</name>
<comment type="subcellular location">
    <subcellularLocation>
        <location evidence="1">Cell membrane</location>
        <topology evidence="1">Multi-pass membrane protein</topology>
    </subcellularLocation>
</comment>
<accession>A0A0H3L1X6</accession>
<dbReference type="eggNOG" id="COG3312">
    <property type="taxonomic scope" value="Bacteria"/>
</dbReference>
<protein>
    <submittedName>
        <fullName evidence="7">ATP synthase protein I AtpI</fullName>
    </submittedName>
</protein>
<reference evidence="8" key="1">
    <citation type="journal article" date="2012" name="Appl. Microbiol. Biotechnol.">
        <title>The complete genome sequence of Pantoea ananatis AJ13355, an organism with great biotechnological potential.</title>
        <authorList>
            <person name="Hara Y."/>
            <person name="Kadotani N."/>
            <person name="Izui H."/>
            <person name="Katashkina J.I."/>
            <person name="Kuvaeva T.M."/>
            <person name="Andreeva I.G."/>
            <person name="Golubeva L.I."/>
            <person name="Malko D.B."/>
            <person name="Makeev V.J."/>
            <person name="Mashko S.V."/>
            <person name="Kozlov Y.I."/>
        </authorList>
    </citation>
    <scope>NUCLEOTIDE SEQUENCE [LARGE SCALE GENOMIC DNA]</scope>
    <source>
        <strain evidence="8">AJ13355</strain>
    </source>
</reference>
<dbReference type="NCBIfam" id="NF005962">
    <property type="entry name" value="PRK08049.1"/>
    <property type="match status" value="1"/>
</dbReference>
<feature type="transmembrane region" description="Helical" evidence="6">
    <location>
        <begin position="127"/>
        <end position="149"/>
    </location>
</feature>
<evidence type="ECO:0000256" key="1">
    <source>
        <dbReference type="ARBA" id="ARBA00004651"/>
    </source>
</evidence>
<keyword evidence="2" id="KW-1003">Cell membrane</keyword>
<feature type="transmembrane region" description="Helical" evidence="6">
    <location>
        <begin position="63"/>
        <end position="86"/>
    </location>
</feature>
<evidence type="ECO:0000313" key="7">
    <source>
        <dbReference type="EMBL" id="BAK13264.1"/>
    </source>
</evidence>
<keyword evidence="5 6" id="KW-0472">Membrane</keyword>
<keyword evidence="3 6" id="KW-0812">Transmembrane</keyword>
<dbReference type="GO" id="GO:0005886">
    <property type="term" value="C:plasma membrane"/>
    <property type="evidence" value="ECO:0007669"/>
    <property type="project" value="UniProtKB-SubCell"/>
</dbReference>
<dbReference type="InterPro" id="IPR005598">
    <property type="entry name" value="ATP_synth_I"/>
</dbReference>
<dbReference type="Proteomes" id="UP000006690">
    <property type="component" value="Chromosome"/>
</dbReference>
<dbReference type="KEGG" id="paj:PAJ_3184"/>
<sequence length="153" mass="16494">MLLDSNAQRQSYTTRDIPLKGQESISVMSVSLYSVKYARTVLVIQLVTIVIVGALFALKDVTWGGSALAGGMAAWLPNVLFLFIAWRLQGQTPASGRVAWSFALGEIAKVFATIILLIVALGVFDAVFWPVGITWLSVLVVQMLAPAVINNKG</sequence>
<evidence type="ECO:0000256" key="2">
    <source>
        <dbReference type="ARBA" id="ARBA00022475"/>
    </source>
</evidence>
<dbReference type="EMBL" id="AP012032">
    <property type="protein sequence ID" value="BAK13264.1"/>
    <property type="molecule type" value="Genomic_DNA"/>
</dbReference>
<evidence type="ECO:0000256" key="6">
    <source>
        <dbReference type="SAM" id="Phobius"/>
    </source>
</evidence>
<dbReference type="Pfam" id="PF03899">
    <property type="entry name" value="ATP-synt_I"/>
    <property type="match status" value="1"/>
</dbReference>
<gene>
    <name evidence="7" type="primary">atpI</name>
    <name evidence="7" type="ordered locus">PAJ_3184</name>
</gene>
<proteinExistence type="predicted"/>
<organism evidence="7 8">
    <name type="scientific">Pantoea ananatis (strain AJ13355)</name>
    <dbReference type="NCBI Taxonomy" id="932677"/>
    <lineage>
        <taxon>Bacteria</taxon>
        <taxon>Pseudomonadati</taxon>
        <taxon>Pseudomonadota</taxon>
        <taxon>Gammaproteobacteria</taxon>
        <taxon>Enterobacterales</taxon>
        <taxon>Erwiniaceae</taxon>
        <taxon>Pantoea</taxon>
    </lineage>
</organism>
<evidence type="ECO:0000256" key="4">
    <source>
        <dbReference type="ARBA" id="ARBA00022989"/>
    </source>
</evidence>
<dbReference type="HOGENOM" id="CLU_121415_2_0_6"/>
<feature type="transmembrane region" description="Helical" evidence="6">
    <location>
        <begin position="98"/>
        <end position="121"/>
    </location>
</feature>
<feature type="transmembrane region" description="Helical" evidence="6">
    <location>
        <begin position="37"/>
        <end position="57"/>
    </location>
</feature>
<evidence type="ECO:0000256" key="3">
    <source>
        <dbReference type="ARBA" id="ARBA00022692"/>
    </source>
</evidence>
<dbReference type="AlphaFoldDB" id="A0A0H3L1X6"/>
<evidence type="ECO:0000313" key="8">
    <source>
        <dbReference type="Proteomes" id="UP000006690"/>
    </source>
</evidence>